<evidence type="ECO:0000256" key="6">
    <source>
        <dbReference type="ARBA" id="ARBA00022516"/>
    </source>
</evidence>
<evidence type="ECO:0000256" key="16">
    <source>
        <dbReference type="SAM" id="Phobius"/>
    </source>
</evidence>
<dbReference type="PIRSF" id="PIRSF000847">
    <property type="entry name" value="Phos_ph_gly_syn"/>
    <property type="match status" value="1"/>
</dbReference>
<keyword evidence="13" id="KW-1208">Phospholipid metabolism</keyword>
<keyword evidence="7 15" id="KW-0808">Transferase</keyword>
<evidence type="ECO:0000313" key="17">
    <source>
        <dbReference type="EMBL" id="SJZ92272.1"/>
    </source>
</evidence>
<keyword evidence="8 16" id="KW-0812">Transmembrane</keyword>
<comment type="similarity">
    <text evidence="3 15">Belongs to the CDP-alcohol phosphatidyltransferase class-I family.</text>
</comment>
<keyword evidence="9 16" id="KW-1133">Transmembrane helix</keyword>
<feature type="transmembrane region" description="Helical" evidence="16">
    <location>
        <begin position="98"/>
        <end position="118"/>
    </location>
</feature>
<dbReference type="EC" id="2.7.8.5" evidence="4"/>
<dbReference type="GeneID" id="303367881"/>
<dbReference type="GO" id="GO:0008444">
    <property type="term" value="F:CDP-diacylglycerol-glycerol-3-phosphate 3-phosphatidyltransferase activity"/>
    <property type="evidence" value="ECO:0007669"/>
    <property type="project" value="UniProtKB-EC"/>
</dbReference>
<organism evidence="17 18">
    <name type="scientific">Treponema berlinense</name>
    <dbReference type="NCBI Taxonomy" id="225004"/>
    <lineage>
        <taxon>Bacteria</taxon>
        <taxon>Pseudomonadati</taxon>
        <taxon>Spirochaetota</taxon>
        <taxon>Spirochaetia</taxon>
        <taxon>Spirochaetales</taxon>
        <taxon>Treponemataceae</taxon>
        <taxon>Treponema</taxon>
    </lineage>
</organism>
<evidence type="ECO:0000256" key="13">
    <source>
        <dbReference type="ARBA" id="ARBA00023264"/>
    </source>
</evidence>
<dbReference type="PROSITE" id="PS00379">
    <property type="entry name" value="CDP_ALCOHOL_P_TRANSF"/>
    <property type="match status" value="1"/>
</dbReference>
<proteinExistence type="inferred from homology"/>
<evidence type="ECO:0000256" key="14">
    <source>
        <dbReference type="ARBA" id="ARBA00048586"/>
    </source>
</evidence>
<evidence type="ECO:0000256" key="3">
    <source>
        <dbReference type="ARBA" id="ARBA00010441"/>
    </source>
</evidence>
<evidence type="ECO:0000256" key="15">
    <source>
        <dbReference type="RuleBase" id="RU003750"/>
    </source>
</evidence>
<dbReference type="Pfam" id="PF01066">
    <property type="entry name" value="CDP-OH_P_transf"/>
    <property type="match status" value="1"/>
</dbReference>
<evidence type="ECO:0000256" key="11">
    <source>
        <dbReference type="ARBA" id="ARBA00023136"/>
    </source>
</evidence>
<dbReference type="Proteomes" id="UP000190395">
    <property type="component" value="Unassembled WGS sequence"/>
</dbReference>
<gene>
    <name evidence="17" type="ORF">SAMN02745152_01649</name>
</gene>
<keyword evidence="18" id="KW-1185">Reference proteome</keyword>
<keyword evidence="11 16" id="KW-0472">Membrane</keyword>
<comment type="pathway">
    <text evidence="2">Phospholipid metabolism; phosphatidylglycerol biosynthesis; phosphatidylglycerol from CDP-diacylglycerol: step 1/2.</text>
</comment>
<dbReference type="InterPro" id="IPR050324">
    <property type="entry name" value="CDP-alcohol_PTase-I"/>
</dbReference>
<dbReference type="InterPro" id="IPR043130">
    <property type="entry name" value="CDP-OH_PTrfase_TM_dom"/>
</dbReference>
<evidence type="ECO:0000256" key="4">
    <source>
        <dbReference type="ARBA" id="ARBA00013170"/>
    </source>
</evidence>
<dbReference type="InterPro" id="IPR004570">
    <property type="entry name" value="Phosphatidylglycerol_P_synth"/>
</dbReference>
<dbReference type="InterPro" id="IPR000462">
    <property type="entry name" value="CDP-OH_P_trans"/>
</dbReference>
<feature type="transmembrane region" description="Helical" evidence="16">
    <location>
        <begin position="139"/>
        <end position="161"/>
    </location>
</feature>
<dbReference type="PANTHER" id="PTHR14269:SF62">
    <property type="entry name" value="CDP-DIACYLGLYCEROL--GLYCEROL-3-PHOSPHATE 3-PHOSPHATIDYLTRANSFERASE 1, CHLOROPLASTIC"/>
    <property type="match status" value="1"/>
</dbReference>
<dbReference type="PANTHER" id="PTHR14269">
    <property type="entry name" value="CDP-DIACYLGLYCEROL--GLYCEROL-3-PHOSPHATE 3-PHOSPHATIDYLTRANSFERASE-RELATED"/>
    <property type="match status" value="1"/>
</dbReference>
<evidence type="ECO:0000256" key="12">
    <source>
        <dbReference type="ARBA" id="ARBA00023209"/>
    </source>
</evidence>
<evidence type="ECO:0000256" key="7">
    <source>
        <dbReference type="ARBA" id="ARBA00022679"/>
    </source>
</evidence>
<name>A0A1T4PLA0_9SPIR</name>
<sequence>MKVSNKFTVARLIFAPIFFLLYNIPIWTGNKTLAFISACVMIPSLIVMELTDYWDGHYARKHNEVSDLGKLFDPFADVMLNLTVFISALNSFDAKMGSYMPLVIFVLIMYREFCQNFLRMLAIRQGVAIAARKGGKVKTVFYIISGFFMLAAESFIRFGLVEVCNAKFGIDFTVFYPCAKIVIQAFYVVCLVLSYTSFIDYLKKFGSVFKDM</sequence>
<dbReference type="Gene3D" id="1.20.120.1760">
    <property type="match status" value="1"/>
</dbReference>
<dbReference type="InterPro" id="IPR048254">
    <property type="entry name" value="CDP_ALCOHOL_P_TRANSF_CS"/>
</dbReference>
<evidence type="ECO:0000256" key="10">
    <source>
        <dbReference type="ARBA" id="ARBA00023098"/>
    </source>
</evidence>
<keyword evidence="10" id="KW-0443">Lipid metabolism</keyword>
<dbReference type="EMBL" id="FUXC01000009">
    <property type="protein sequence ID" value="SJZ92272.1"/>
    <property type="molecule type" value="Genomic_DNA"/>
</dbReference>
<dbReference type="OrthoDB" id="9796672at2"/>
<feature type="transmembrane region" description="Helical" evidence="16">
    <location>
        <begin position="7"/>
        <end position="27"/>
    </location>
</feature>
<dbReference type="AlphaFoldDB" id="A0A1T4PLA0"/>
<dbReference type="RefSeq" id="WP_078931381.1">
    <property type="nucleotide sequence ID" value="NZ_FUXC01000009.1"/>
</dbReference>
<evidence type="ECO:0000256" key="8">
    <source>
        <dbReference type="ARBA" id="ARBA00022692"/>
    </source>
</evidence>
<feature type="transmembrane region" description="Helical" evidence="16">
    <location>
        <begin position="181"/>
        <end position="202"/>
    </location>
</feature>
<evidence type="ECO:0000256" key="1">
    <source>
        <dbReference type="ARBA" id="ARBA00004141"/>
    </source>
</evidence>
<dbReference type="STRING" id="225004.SAMN02745152_01649"/>
<evidence type="ECO:0000313" key="18">
    <source>
        <dbReference type="Proteomes" id="UP000190395"/>
    </source>
</evidence>
<comment type="subcellular location">
    <subcellularLocation>
        <location evidence="1">Membrane</location>
        <topology evidence="1">Multi-pass membrane protein</topology>
    </subcellularLocation>
</comment>
<dbReference type="GO" id="GO:0046474">
    <property type="term" value="P:glycerophospholipid biosynthetic process"/>
    <property type="evidence" value="ECO:0007669"/>
    <property type="project" value="TreeGrafter"/>
</dbReference>
<dbReference type="GO" id="GO:0016020">
    <property type="term" value="C:membrane"/>
    <property type="evidence" value="ECO:0007669"/>
    <property type="project" value="UniProtKB-SubCell"/>
</dbReference>
<comment type="catalytic activity">
    <reaction evidence="14">
        <text>a CDP-1,2-diacyl-sn-glycerol + sn-glycerol 3-phosphate = a 1,2-diacyl-sn-glycero-3-phospho-(1'-sn-glycero-3'-phosphate) + CMP + H(+)</text>
        <dbReference type="Rhea" id="RHEA:12593"/>
        <dbReference type="ChEBI" id="CHEBI:15378"/>
        <dbReference type="ChEBI" id="CHEBI:57597"/>
        <dbReference type="ChEBI" id="CHEBI:58332"/>
        <dbReference type="ChEBI" id="CHEBI:60110"/>
        <dbReference type="ChEBI" id="CHEBI:60377"/>
        <dbReference type="EC" id="2.7.8.5"/>
    </reaction>
</comment>
<keyword evidence="6" id="KW-0444">Lipid biosynthesis</keyword>
<keyword evidence="12" id="KW-0594">Phospholipid biosynthesis</keyword>
<evidence type="ECO:0000256" key="9">
    <source>
        <dbReference type="ARBA" id="ARBA00022989"/>
    </source>
</evidence>
<evidence type="ECO:0000256" key="2">
    <source>
        <dbReference type="ARBA" id="ARBA00005042"/>
    </source>
</evidence>
<accession>A0A1T4PLA0</accession>
<reference evidence="17 18" key="1">
    <citation type="submission" date="2017-02" db="EMBL/GenBank/DDBJ databases">
        <authorList>
            <person name="Peterson S.W."/>
        </authorList>
    </citation>
    <scope>NUCLEOTIDE SEQUENCE [LARGE SCALE GENOMIC DNA]</scope>
    <source>
        <strain evidence="17 18">ATCC BAA-909</strain>
    </source>
</reference>
<evidence type="ECO:0000256" key="5">
    <source>
        <dbReference type="ARBA" id="ARBA00014944"/>
    </source>
</evidence>
<protein>
    <recommendedName>
        <fullName evidence="5">CDP-diacylglycerol--glycerol-3-phosphate 3-phosphatidyltransferase</fullName>
        <ecNumber evidence="4">2.7.8.5</ecNumber>
    </recommendedName>
</protein>